<evidence type="ECO:0000313" key="3">
    <source>
        <dbReference type="EMBL" id="CAG9319396.1"/>
    </source>
</evidence>
<protein>
    <submittedName>
        <fullName evidence="2">Uncharacterized protein</fullName>
    </submittedName>
</protein>
<feature type="transmembrane region" description="Helical" evidence="1">
    <location>
        <begin position="76"/>
        <end position="101"/>
    </location>
</feature>
<dbReference type="InterPro" id="IPR028082">
    <property type="entry name" value="Peripla_BP_I"/>
</dbReference>
<dbReference type="Gene3D" id="3.40.50.2300">
    <property type="match status" value="1"/>
</dbReference>
<dbReference type="EMBL" id="CAJZBQ010000023">
    <property type="protein sequence ID" value="CAG9319396.1"/>
    <property type="molecule type" value="Genomic_DNA"/>
</dbReference>
<keyword evidence="1" id="KW-1133">Transmembrane helix</keyword>
<dbReference type="SUPFAM" id="SSF53822">
    <property type="entry name" value="Periplasmic binding protein-like I"/>
    <property type="match status" value="1"/>
</dbReference>
<dbReference type="AlphaFoldDB" id="A0AAU9I8K3"/>
<evidence type="ECO:0000256" key="1">
    <source>
        <dbReference type="SAM" id="Phobius"/>
    </source>
</evidence>
<name>A0AAU9I8K3_9CILI</name>
<keyword evidence="4" id="KW-1185">Reference proteome</keyword>
<accession>A0AAU9I8K3</accession>
<gene>
    <name evidence="3" type="ORF">BSTOLATCC_MIC23953</name>
    <name evidence="2" type="ORF">BSTOLATCC_MIC3</name>
</gene>
<evidence type="ECO:0000313" key="4">
    <source>
        <dbReference type="Proteomes" id="UP001162131"/>
    </source>
</evidence>
<proteinExistence type="predicted"/>
<dbReference type="Proteomes" id="UP001162131">
    <property type="component" value="Unassembled WGS sequence"/>
</dbReference>
<dbReference type="EMBL" id="CAJZBQ010000001">
    <property type="protein sequence ID" value="CAG9309786.1"/>
    <property type="molecule type" value="Genomic_DNA"/>
</dbReference>
<reference evidence="2" key="1">
    <citation type="submission" date="2021-09" db="EMBL/GenBank/DDBJ databases">
        <authorList>
            <consortium name="AG Swart"/>
            <person name="Singh M."/>
            <person name="Singh A."/>
            <person name="Seah K."/>
            <person name="Emmerich C."/>
        </authorList>
    </citation>
    <scope>NUCLEOTIDE SEQUENCE</scope>
    <source>
        <strain evidence="2">ATCC30299</strain>
    </source>
</reference>
<keyword evidence="1" id="KW-0812">Transmembrane</keyword>
<sequence length="131" mass="15554">MTVTKDERFNTGVILNLAAVFGWKHFIIIYDEDNLGTYNYFVEKIAKNNMKIANSPDLRTMDMFYTRNDYPKWKSWFAKIISLKVRLFFIILTPPFWFYIVESFYDAGLRRGDVLFLSDARMAYSIFGKLI</sequence>
<keyword evidence="1" id="KW-0472">Membrane</keyword>
<feature type="transmembrane region" description="Helical" evidence="1">
    <location>
        <begin position="12"/>
        <end position="30"/>
    </location>
</feature>
<organism evidence="2 4">
    <name type="scientific">Blepharisma stoltei</name>
    <dbReference type="NCBI Taxonomy" id="1481888"/>
    <lineage>
        <taxon>Eukaryota</taxon>
        <taxon>Sar</taxon>
        <taxon>Alveolata</taxon>
        <taxon>Ciliophora</taxon>
        <taxon>Postciliodesmatophora</taxon>
        <taxon>Heterotrichea</taxon>
        <taxon>Heterotrichida</taxon>
        <taxon>Blepharismidae</taxon>
        <taxon>Blepharisma</taxon>
    </lineage>
</organism>
<evidence type="ECO:0000313" key="2">
    <source>
        <dbReference type="EMBL" id="CAG9309786.1"/>
    </source>
</evidence>
<comment type="caution">
    <text evidence="2">The sequence shown here is derived from an EMBL/GenBank/DDBJ whole genome shotgun (WGS) entry which is preliminary data.</text>
</comment>